<dbReference type="Proteomes" id="UP000192731">
    <property type="component" value="Unassembled WGS sequence"/>
</dbReference>
<evidence type="ECO:0000259" key="2">
    <source>
        <dbReference type="PROSITE" id="PS50164"/>
    </source>
</evidence>
<dbReference type="OrthoDB" id="9807770at2"/>
<dbReference type="PROSITE" id="PS50164">
    <property type="entry name" value="GIY_YIG"/>
    <property type="match status" value="1"/>
</dbReference>
<proteinExistence type="inferred from homology"/>
<dbReference type="EMBL" id="FWWT01000025">
    <property type="protein sequence ID" value="SMB96651.1"/>
    <property type="molecule type" value="Genomic_DNA"/>
</dbReference>
<keyword evidence="3" id="KW-0255">Endonuclease</keyword>
<evidence type="ECO:0000256" key="1">
    <source>
        <dbReference type="ARBA" id="ARBA00007435"/>
    </source>
</evidence>
<evidence type="ECO:0000313" key="4">
    <source>
        <dbReference type="Proteomes" id="UP000192731"/>
    </source>
</evidence>
<dbReference type="AlphaFoldDB" id="A0A1W1VU64"/>
<dbReference type="SUPFAM" id="SSF82771">
    <property type="entry name" value="GIY-YIG endonuclease"/>
    <property type="match status" value="1"/>
</dbReference>
<organism evidence="3 4">
    <name type="scientific">Desulfonispora thiosulfatigenes DSM 11270</name>
    <dbReference type="NCBI Taxonomy" id="656914"/>
    <lineage>
        <taxon>Bacteria</taxon>
        <taxon>Bacillati</taxon>
        <taxon>Bacillota</taxon>
        <taxon>Clostridia</taxon>
        <taxon>Eubacteriales</taxon>
        <taxon>Peptococcaceae</taxon>
        <taxon>Desulfonispora</taxon>
    </lineage>
</organism>
<protein>
    <submittedName>
        <fullName evidence="3">Putative endonuclease</fullName>
    </submittedName>
</protein>
<dbReference type="InterPro" id="IPR000305">
    <property type="entry name" value="GIY-YIG_endonuc"/>
</dbReference>
<gene>
    <name evidence="3" type="ORF">SAMN00017405_2389</name>
</gene>
<accession>A0A1W1VU64</accession>
<sequence length="85" mass="10175">MNYIYIIECKDGTLYTGWTNNLTKRINTHNKGKGSKYTRSRFPVVLKYFELFTSKGEALRREYEIKKMSRIEKLNLINNDKDNFN</sequence>
<dbReference type="SMART" id="SM00465">
    <property type="entry name" value="GIYc"/>
    <property type="match status" value="1"/>
</dbReference>
<evidence type="ECO:0000313" key="3">
    <source>
        <dbReference type="EMBL" id="SMB96651.1"/>
    </source>
</evidence>
<keyword evidence="3" id="KW-0378">Hydrolase</keyword>
<dbReference type="PANTHER" id="PTHR34477">
    <property type="entry name" value="UPF0213 PROTEIN YHBQ"/>
    <property type="match status" value="1"/>
</dbReference>
<dbReference type="Pfam" id="PF01541">
    <property type="entry name" value="GIY-YIG"/>
    <property type="match status" value="1"/>
</dbReference>
<dbReference type="Gene3D" id="3.40.1440.10">
    <property type="entry name" value="GIY-YIG endonuclease"/>
    <property type="match status" value="1"/>
</dbReference>
<dbReference type="RefSeq" id="WP_084054453.1">
    <property type="nucleotide sequence ID" value="NZ_FWWT01000025.1"/>
</dbReference>
<dbReference type="PANTHER" id="PTHR34477:SF1">
    <property type="entry name" value="UPF0213 PROTEIN YHBQ"/>
    <property type="match status" value="1"/>
</dbReference>
<dbReference type="GO" id="GO:0004519">
    <property type="term" value="F:endonuclease activity"/>
    <property type="evidence" value="ECO:0007669"/>
    <property type="project" value="UniProtKB-KW"/>
</dbReference>
<dbReference type="InterPro" id="IPR050190">
    <property type="entry name" value="UPF0213_domain"/>
</dbReference>
<keyword evidence="4" id="KW-1185">Reference proteome</keyword>
<feature type="domain" description="GIY-YIG" evidence="2">
    <location>
        <begin position="1"/>
        <end position="76"/>
    </location>
</feature>
<comment type="similarity">
    <text evidence="1">Belongs to the UPF0213 family.</text>
</comment>
<dbReference type="STRING" id="656914.SAMN00017405_2389"/>
<dbReference type="CDD" id="cd10456">
    <property type="entry name" value="GIY-YIG_UPF0213"/>
    <property type="match status" value="1"/>
</dbReference>
<keyword evidence="3" id="KW-0540">Nuclease</keyword>
<reference evidence="3 4" key="1">
    <citation type="submission" date="2017-04" db="EMBL/GenBank/DDBJ databases">
        <authorList>
            <person name="Afonso C.L."/>
            <person name="Miller P.J."/>
            <person name="Scott M.A."/>
            <person name="Spackman E."/>
            <person name="Goraichik I."/>
            <person name="Dimitrov K.M."/>
            <person name="Suarez D.L."/>
            <person name="Swayne D.E."/>
        </authorList>
    </citation>
    <scope>NUCLEOTIDE SEQUENCE [LARGE SCALE GENOMIC DNA]</scope>
    <source>
        <strain evidence="3 4">DSM 11270</strain>
    </source>
</reference>
<dbReference type="InterPro" id="IPR035901">
    <property type="entry name" value="GIY-YIG_endonuc_sf"/>
</dbReference>
<name>A0A1W1VU64_DESTI</name>